<name>A0A7W9SZ18_9BACT</name>
<proteinExistence type="predicted"/>
<dbReference type="RefSeq" id="WP_183403291.1">
    <property type="nucleotide sequence ID" value="NZ_JACHGG010000002.1"/>
</dbReference>
<accession>A0A7W9SZ18</accession>
<gene>
    <name evidence="1" type="ORF">HNQ93_001341</name>
</gene>
<dbReference type="EMBL" id="JACHGG010000002">
    <property type="protein sequence ID" value="MBB6058495.1"/>
    <property type="molecule type" value="Genomic_DNA"/>
</dbReference>
<evidence type="ECO:0000313" key="2">
    <source>
        <dbReference type="Proteomes" id="UP000532746"/>
    </source>
</evidence>
<dbReference type="Proteomes" id="UP000532746">
    <property type="component" value="Unassembled WGS sequence"/>
</dbReference>
<reference evidence="1 2" key="1">
    <citation type="submission" date="2020-08" db="EMBL/GenBank/DDBJ databases">
        <title>Genomic Encyclopedia of Type Strains, Phase IV (KMG-IV): sequencing the most valuable type-strain genomes for metagenomic binning, comparative biology and taxonomic classification.</title>
        <authorList>
            <person name="Goeker M."/>
        </authorList>
    </citation>
    <scope>NUCLEOTIDE SEQUENCE [LARGE SCALE GENOMIC DNA]</scope>
    <source>
        <strain evidence="1 2">DSM 26718</strain>
    </source>
</reference>
<comment type="caution">
    <text evidence="1">The sequence shown here is derived from an EMBL/GenBank/DDBJ whole genome shotgun (WGS) entry which is preliminary data.</text>
</comment>
<evidence type="ECO:0000313" key="1">
    <source>
        <dbReference type="EMBL" id="MBB6058495.1"/>
    </source>
</evidence>
<organism evidence="1 2">
    <name type="scientific">Hymenobacter luteus</name>
    <dbReference type="NCBI Taxonomy" id="1411122"/>
    <lineage>
        <taxon>Bacteria</taxon>
        <taxon>Pseudomonadati</taxon>
        <taxon>Bacteroidota</taxon>
        <taxon>Cytophagia</taxon>
        <taxon>Cytophagales</taxon>
        <taxon>Hymenobacteraceae</taxon>
        <taxon>Hymenobacter</taxon>
    </lineage>
</organism>
<sequence>MPFPTSTTCYWMRLAMATSVRELQLPAASAPSPCLGPGAGQRPRRAFLEKYFRSNPFLIYL</sequence>
<keyword evidence="2" id="KW-1185">Reference proteome</keyword>
<dbReference type="AlphaFoldDB" id="A0A7W9SZ18"/>
<protein>
    <submittedName>
        <fullName evidence="1">Uncharacterized protein</fullName>
    </submittedName>
</protein>